<feature type="compositionally biased region" description="Acidic residues" evidence="1">
    <location>
        <begin position="789"/>
        <end position="812"/>
    </location>
</feature>
<dbReference type="STRING" id="1882483.A0A317XKH9"/>
<name>A0A317XKH9_9BASI</name>
<organism evidence="5 6">
    <name type="scientific">Testicularia cyperi</name>
    <dbReference type="NCBI Taxonomy" id="1882483"/>
    <lineage>
        <taxon>Eukaryota</taxon>
        <taxon>Fungi</taxon>
        <taxon>Dikarya</taxon>
        <taxon>Basidiomycota</taxon>
        <taxon>Ustilaginomycotina</taxon>
        <taxon>Ustilaginomycetes</taxon>
        <taxon>Ustilaginales</taxon>
        <taxon>Anthracoideaceae</taxon>
        <taxon>Testicularia</taxon>
    </lineage>
</organism>
<sequence length="2470" mass="267876">MVDKRKRAASDAASLSHSSASGSSDIEVDEQDPVKHSSVQGNGGPSDGGNAKQQQSNGSAVSAATAPRLAPFASGAELHQALKTPSADLLRLLLSRYRAQTTLSFAEDTQRSSIPASDKRIELVKDYCQLCESEATNSANTASTAARALFSTWELADKQNLATLLHLPIFSLAQTLALLSIHFPTQALGEAIIERILSPNEPWFAMLQNYIAHLGGAKYAPPSTSRDPSSKGTDVAALASLVLLREVTSFARGRFAGKVFDSFNWSIKVLPHIFTMRRRTQKKSKSARKSIGSDSRGTIDASLRRPDIRTLYILFLLSFLQQTYSSSLKTRLLDLGRDFLPAMLKGLPQDPADVVQIILLHLHEDLVKDERISRTKKVEFWNEWACECVVKLYARQDDHVLVHTDDSNTEESPSVAELAHHFLLSICTNPGFGICYPDRGWYPRKSDRDDAALAVDPNLTVDALVADDTHVNIRESSSSGKKGQQQSGSVHNKVLSGVLRQLAVTEDLLQQELALSILQACPELVGPYLESSCAGLSVDPRPSSRWLCNIAFFGRVVGLELPSFRNAKVERVEAASELGRSAAGSSAAYLEAYPTNPPPMATVLSNVVPSPFHRFLFAQGLASSDRLVRYSTCALLCRCLDRMAQFRAVCEDAIATLDEGSEGPWRRRLQALEIEARKRLPDISTVIQILQMAIGNAGAANGRASTVGLDDESVDGAPSQADAASNALSIEVALRLLWLFYLAVPSSAYEVRFNAGKLLTNSFMRTSAVRSKVTVEKSPKQVDGSSAAGEDEGMEDDQAEEAEEEEDEEEDDALNLQALCQVHTLRILSLSSEAAFDWTAKASTAIQGGVSTSYLGALLSIYVSTPLDQVRDACEELLRKILTASALFEHNTAELDAWLASLPHADSLQASASNNSKDAESIAGVVAQLSEEQSSVVTFLDECVLRCMKTPYRYIEAARQYLADHRNSIAASADTATELAGHVVANPSASSDLLASPLLMVIVEQFTIRAQKGLLNADFDVVGALLAFFGRLLPGLAAYTLNTAVLKDIANDIRASIDSNETYARSAYSAKVIVSRLTAIGTAPRTRASISPIQSTDAIFSTGTYAALRRSLRGAPRPLPSADVKQLYDCVVQLSSKGLPRAAEILDELDPQQENLCIALGDATFVKPSSIPLLHLSQACQISDTTDRAFMSTQEEESVIVPWTTNVACRMAVLTAVARVREQALAAPALSNAADDVQAQSESILRHLVVASGCLDDPAFRRFVFAEAAPLAMVIPSSLGNASAIDTVTGFLRTICTLVADLDTSIEESSGLLTNVITALLSETIWAHASRKDLLASVTHVAPFVDETTAAQIVDRLLSASSADKSTDFALLVETLHVLLALFPNSDIVPARVAEHMDLIAKTFAGSASASPETQGLASSLLHELLHRSANNREALPPALAKAIRPLLQFSTPNHSQDGVLSMLVQLRQDCAIEVVESQLRCIRNSSSGENVVASLPFTVKAALEAGLLHDLQSSAWTKTDIDALLASSLSALKETQAIHEDTAVRVAIEAKVSCFTLSSQYAEKRGWQDASRTAFEAVVAHLADCTPQQAFTEGLLILVRSCVRDLASVPGVNKFVQAIIDQALLWLVRRFAEDLNDHRSLVGEIRIFTLLLQNTFSTEARASQLGVQLKPHLVDPVVQAAIKNRLLALEQMELVSSLCKHASLSTGQLSRYLGAISAHSEFGTVMRGQATALLPLTGDDTDDVDENDDEQKGATGGSDDAQDKHKQSLRLKELLIQTIHSVASRDPRGLLQSAFMAKLMSFYNATLCSSDRLLLDLFRRYEEVGGHSFASLAMNWTLPSSKLGGGGSGGGSFGNQADTMEALLSLDSNMVFATCTEYPRDLPLARTDKSGYGARADVLVLPGQIFGKHTDAEQRYDPTFLTALLAGAISERKPTGLEWLSILATNVPGLVVCGLSSRWPEMRRASWSLLALCYARISEVSFQEKEHLLMIFDLLRNAASSNANDNEEDGDDFYGKASGSAEVSAPYLPVATTLFITHALRAVASPASFVYPSISHFMLQRPELDIGDVPLLYNLLYSASDRYRQERIWMLRFLRDVARSGGRSDWKIFKRRHTWELLVSLYDSCQPAAGAGSSASNAERAGEDAAIRAMVEDTTYWLARHEHVASQLVSRRGILTWIWQQLVREGVVSIADSPDRSDTAKAHRSANVNQADVTVATTAFGSAASGSTASTSIVLRNTWLLLTAQLVQTADLDRLDRATEGMWRASVLSIVETSLRAVDKVQRRSTGSNSSQSGGSQSLGSVTTSTAQSMVYAAAVILEKLIWHSSNTSNQNADGKAQETEEPDSVPQVKDAHSPRLSYSSILVPTYVAAVSTAFQIARRWLESVDASLDFYTPSTTDRAKKVKDARKTCVRLQRCILGLEKQVHPTESRTVSKLAHLLRQSVQICKRFDQETHHLLLSTVYQTSSAVQ</sequence>
<feature type="region of interest" description="Disordered" evidence="1">
    <location>
        <begin position="774"/>
        <end position="812"/>
    </location>
</feature>
<proteinExistence type="predicted"/>
<feature type="domain" description="URB1 central HEAT repeat" evidence="4">
    <location>
        <begin position="852"/>
        <end position="1064"/>
    </location>
</feature>
<feature type="compositionally biased region" description="Low complexity" evidence="1">
    <location>
        <begin position="2286"/>
        <end position="2301"/>
    </location>
</feature>
<dbReference type="FunCoup" id="A0A317XKH9">
    <property type="interactions" value="88"/>
</dbReference>
<dbReference type="InterPro" id="IPR059018">
    <property type="entry name" value="HEAT_URB1"/>
</dbReference>
<feature type="region of interest" description="Disordered" evidence="1">
    <location>
        <begin position="2282"/>
        <end position="2301"/>
    </location>
</feature>
<dbReference type="GO" id="GO:0000463">
    <property type="term" value="P:maturation of LSU-rRNA from tricistronic rRNA transcript (SSU-rRNA, 5.8S rRNA, LSU-rRNA)"/>
    <property type="evidence" value="ECO:0007669"/>
    <property type="project" value="TreeGrafter"/>
</dbReference>
<reference evidence="5 6" key="1">
    <citation type="journal article" date="2018" name="Mol. Biol. Evol.">
        <title>Broad Genomic Sampling Reveals a Smut Pathogenic Ancestry of the Fungal Clade Ustilaginomycotina.</title>
        <authorList>
            <person name="Kijpornyongpan T."/>
            <person name="Mondo S.J."/>
            <person name="Barry K."/>
            <person name="Sandor L."/>
            <person name="Lee J."/>
            <person name="Lipzen A."/>
            <person name="Pangilinan J."/>
            <person name="LaButti K."/>
            <person name="Hainaut M."/>
            <person name="Henrissat B."/>
            <person name="Grigoriev I.V."/>
            <person name="Spatafora J.W."/>
            <person name="Aime M.C."/>
        </authorList>
    </citation>
    <scope>NUCLEOTIDE SEQUENCE [LARGE SCALE GENOMIC DNA]</scope>
    <source>
        <strain evidence="5 6">MCA 3645</strain>
    </source>
</reference>
<dbReference type="GO" id="GO:0005730">
    <property type="term" value="C:nucleolus"/>
    <property type="evidence" value="ECO:0007669"/>
    <property type="project" value="TreeGrafter"/>
</dbReference>
<evidence type="ECO:0000259" key="3">
    <source>
        <dbReference type="Pfam" id="PF16201"/>
    </source>
</evidence>
<feature type="compositionally biased region" description="Polar residues" evidence="1">
    <location>
        <begin position="51"/>
        <end position="62"/>
    </location>
</feature>
<dbReference type="InParanoid" id="A0A317XKH9"/>
<feature type="region of interest" description="Disordered" evidence="1">
    <location>
        <begin position="1737"/>
        <end position="1765"/>
    </location>
</feature>
<evidence type="ECO:0000313" key="6">
    <source>
        <dbReference type="Proteomes" id="UP000246740"/>
    </source>
</evidence>
<feature type="region of interest" description="Disordered" evidence="1">
    <location>
        <begin position="1"/>
        <end position="64"/>
    </location>
</feature>
<dbReference type="Proteomes" id="UP000246740">
    <property type="component" value="Unassembled WGS sequence"/>
</dbReference>
<evidence type="ECO:0000259" key="4">
    <source>
        <dbReference type="Pfam" id="PF26140"/>
    </source>
</evidence>
<dbReference type="Pfam" id="PF11707">
    <property type="entry name" value="Npa1"/>
    <property type="match status" value="1"/>
</dbReference>
<gene>
    <name evidence="5" type="ORF">BCV70DRAFT_238879</name>
</gene>
<dbReference type="InterPro" id="IPR021714">
    <property type="entry name" value="URB1_N"/>
</dbReference>
<dbReference type="GO" id="GO:0000466">
    <property type="term" value="P:maturation of 5.8S rRNA from tricistronic rRNA transcript (SSU-rRNA, 5.8S rRNA, LSU-rRNA)"/>
    <property type="evidence" value="ECO:0007669"/>
    <property type="project" value="TreeGrafter"/>
</dbReference>
<dbReference type="InterPro" id="IPR032436">
    <property type="entry name" value="URB1_C"/>
</dbReference>
<protein>
    <recommendedName>
        <fullName evidence="7">Nucleolar pre-ribosomal-associated protein 1 C-terminal domain-containing protein</fullName>
    </recommendedName>
</protein>
<dbReference type="PANTHER" id="PTHR13500:SF0">
    <property type="entry name" value="NUCLEOLAR PRE-RIBOSOMAL-ASSOCIATED PROTEIN 1"/>
    <property type="match status" value="1"/>
</dbReference>
<dbReference type="SUPFAM" id="SSF48371">
    <property type="entry name" value="ARM repeat"/>
    <property type="match status" value="1"/>
</dbReference>
<dbReference type="Pfam" id="PF26140">
    <property type="entry name" value="HEAT_URB1"/>
    <property type="match status" value="1"/>
</dbReference>
<accession>A0A317XKH9</accession>
<dbReference type="InterPro" id="IPR039844">
    <property type="entry name" value="URB1"/>
</dbReference>
<dbReference type="EMBL" id="KZ819199">
    <property type="protein sequence ID" value="PWY98329.1"/>
    <property type="molecule type" value="Genomic_DNA"/>
</dbReference>
<evidence type="ECO:0000256" key="1">
    <source>
        <dbReference type="SAM" id="MobiDB-lite"/>
    </source>
</evidence>
<evidence type="ECO:0008006" key="7">
    <source>
        <dbReference type="Google" id="ProtNLM"/>
    </source>
</evidence>
<evidence type="ECO:0000313" key="5">
    <source>
        <dbReference type="EMBL" id="PWY98329.1"/>
    </source>
</evidence>
<dbReference type="PANTHER" id="PTHR13500">
    <property type="entry name" value="NUCLEOLAR PRERIBOSOMAL-ASSOCIATED PROTEIN 1"/>
    <property type="match status" value="1"/>
</dbReference>
<dbReference type="Pfam" id="PF16201">
    <property type="entry name" value="NopRA1"/>
    <property type="match status" value="1"/>
</dbReference>
<feature type="domain" description="URB1 C-terminal" evidence="3">
    <location>
        <begin position="1950"/>
        <end position="2178"/>
    </location>
</feature>
<feature type="region of interest" description="Disordered" evidence="1">
    <location>
        <begin position="2329"/>
        <end position="2354"/>
    </location>
</feature>
<feature type="domain" description="URB1 N-terminal" evidence="2">
    <location>
        <begin position="148"/>
        <end position="549"/>
    </location>
</feature>
<keyword evidence="6" id="KW-1185">Reference proteome</keyword>
<dbReference type="InterPro" id="IPR016024">
    <property type="entry name" value="ARM-type_fold"/>
</dbReference>
<feature type="compositionally biased region" description="Low complexity" evidence="1">
    <location>
        <begin position="10"/>
        <end position="24"/>
    </location>
</feature>
<evidence type="ECO:0000259" key="2">
    <source>
        <dbReference type="Pfam" id="PF11707"/>
    </source>
</evidence>
<feature type="compositionally biased region" description="Acidic residues" evidence="1">
    <location>
        <begin position="1740"/>
        <end position="1750"/>
    </location>
</feature>
<dbReference type="OrthoDB" id="72892at2759"/>